<evidence type="ECO:0000256" key="1">
    <source>
        <dbReference type="SAM" id="MobiDB-lite"/>
    </source>
</evidence>
<organism evidence="2 3">
    <name type="scientific">Volvox africanus</name>
    <dbReference type="NCBI Taxonomy" id="51714"/>
    <lineage>
        <taxon>Eukaryota</taxon>
        <taxon>Viridiplantae</taxon>
        <taxon>Chlorophyta</taxon>
        <taxon>core chlorophytes</taxon>
        <taxon>Chlorophyceae</taxon>
        <taxon>CS clade</taxon>
        <taxon>Chlamydomonadales</taxon>
        <taxon>Volvocaceae</taxon>
        <taxon>Volvox</taxon>
    </lineage>
</organism>
<evidence type="ECO:0000313" key="2">
    <source>
        <dbReference type="EMBL" id="GLI70978.1"/>
    </source>
</evidence>
<feature type="non-terminal residue" evidence="2">
    <location>
        <position position="310"/>
    </location>
</feature>
<gene>
    <name evidence="2" type="ORF">VaNZ11_016082</name>
</gene>
<comment type="caution">
    <text evidence="2">The sequence shown here is derived from an EMBL/GenBank/DDBJ whole genome shotgun (WGS) entry which is preliminary data.</text>
</comment>
<feature type="region of interest" description="Disordered" evidence="1">
    <location>
        <begin position="219"/>
        <end position="310"/>
    </location>
</feature>
<keyword evidence="3" id="KW-1185">Reference proteome</keyword>
<dbReference type="PANTHER" id="PTHR21422:SF9">
    <property type="entry name" value="RAB3 GTPASE-ACTIVATING PROTEIN CATALYTIC SUBUNIT"/>
    <property type="match status" value="1"/>
</dbReference>
<evidence type="ECO:0008006" key="4">
    <source>
        <dbReference type="Google" id="ProtNLM"/>
    </source>
</evidence>
<protein>
    <recommendedName>
        <fullName evidence="4">CTLH domain-containing protein</fullName>
    </recommendedName>
</protein>
<accession>A0ABQ5SNI0</accession>
<dbReference type="PANTHER" id="PTHR21422">
    <property type="entry name" value="RAB3 GTPASE-ACTIVATING PROTEIN CATALYTIC SUBUNIT"/>
    <property type="match status" value="1"/>
</dbReference>
<feature type="compositionally biased region" description="Basic and acidic residues" evidence="1">
    <location>
        <begin position="281"/>
        <end position="296"/>
    </location>
</feature>
<feature type="non-terminal residue" evidence="2">
    <location>
        <position position="1"/>
    </location>
</feature>
<feature type="compositionally biased region" description="Polar residues" evidence="1">
    <location>
        <begin position="259"/>
        <end position="276"/>
    </location>
</feature>
<reference evidence="2 3" key="1">
    <citation type="journal article" date="2023" name="IScience">
        <title>Expanded male sex-determining region conserved during the evolution of homothallism in the green alga Volvox.</title>
        <authorList>
            <person name="Yamamoto K."/>
            <person name="Matsuzaki R."/>
            <person name="Mahakham W."/>
            <person name="Heman W."/>
            <person name="Sekimoto H."/>
            <person name="Kawachi M."/>
            <person name="Minakuchi Y."/>
            <person name="Toyoda A."/>
            <person name="Nozaki H."/>
        </authorList>
    </citation>
    <scope>NUCLEOTIDE SEQUENCE [LARGE SCALE GENOMIC DNA]</scope>
    <source>
        <strain evidence="2 3">NIES-4468</strain>
    </source>
</reference>
<dbReference type="EMBL" id="BSDZ01000101">
    <property type="protein sequence ID" value="GLI70978.1"/>
    <property type="molecule type" value="Genomic_DNA"/>
</dbReference>
<feature type="compositionally biased region" description="Gly residues" evidence="1">
    <location>
        <begin position="297"/>
        <end position="310"/>
    </location>
</feature>
<dbReference type="Proteomes" id="UP001165090">
    <property type="component" value="Unassembled WGS sequence"/>
</dbReference>
<evidence type="ECO:0000313" key="3">
    <source>
        <dbReference type="Proteomes" id="UP001165090"/>
    </source>
</evidence>
<proteinExistence type="predicted"/>
<sequence>TPQVSNNPWRRLWDSTAACPVWKQKPLQDPHLEGERVLHELETLSPVHLYDTLLAMALGAAVQLLDTSDGGSLLPVASLLRQYVRISAPVVKRGCSLVATSSAAAVASTSLSDRSSRAGACIGTPSQRPTGQLPSALALTGWEDAELEYLLAEFHYLEQAVVLGESLVRRLPGNRNLASDLMAATLYGNPFLEEGRTVMRPAAWVEGPMARQALSALLAGRPPPPATATASGRSPPPPPPLQRTTMAPPSKSHLHHQRTPQSQQSHETPKTQQSQLHHLHQRYDTDTPKQSHKDGSQEGGGVGRGPETGG</sequence>
<name>A0ABQ5SNI0_9CHLO</name>
<dbReference type="InterPro" id="IPR045700">
    <property type="entry name" value="Rab3GAP1"/>
</dbReference>